<dbReference type="EMBL" id="BDCR01000004">
    <property type="protein sequence ID" value="GAT64223.1"/>
    <property type="molecule type" value="Genomic_DNA"/>
</dbReference>
<evidence type="ECO:0000313" key="16">
    <source>
        <dbReference type="EMBL" id="GAT64223.1"/>
    </source>
</evidence>
<evidence type="ECO:0000256" key="3">
    <source>
        <dbReference type="ARBA" id="ARBA00005028"/>
    </source>
</evidence>
<evidence type="ECO:0000256" key="4">
    <source>
        <dbReference type="ARBA" id="ARBA00006206"/>
    </source>
</evidence>
<proteinExistence type="inferred from homology"/>
<feature type="active site" description="Proton donor" evidence="12">
    <location>
        <position position="201"/>
    </location>
</feature>
<evidence type="ECO:0000256" key="10">
    <source>
        <dbReference type="ARBA" id="ARBA00023277"/>
    </source>
</evidence>
<dbReference type="Pfam" id="PF01263">
    <property type="entry name" value="Aldose_epim"/>
    <property type="match status" value="1"/>
</dbReference>
<evidence type="ECO:0000256" key="13">
    <source>
        <dbReference type="PIRSR" id="PIRSR005096-2"/>
    </source>
</evidence>
<evidence type="ECO:0000313" key="17">
    <source>
        <dbReference type="Proteomes" id="UP000076586"/>
    </source>
</evidence>
<dbReference type="GO" id="GO:0033499">
    <property type="term" value="P:galactose catabolic process via UDP-galactose, Leloir pathway"/>
    <property type="evidence" value="ECO:0007669"/>
    <property type="project" value="TreeGrafter"/>
</dbReference>
<dbReference type="PANTHER" id="PTHR10091:SF0">
    <property type="entry name" value="GALACTOSE MUTAROTASE"/>
    <property type="match status" value="1"/>
</dbReference>
<feature type="signal peptide" evidence="15">
    <location>
        <begin position="1"/>
        <end position="19"/>
    </location>
</feature>
<comment type="similarity">
    <text evidence="4 11">Belongs to the aldose epimerase family.</text>
</comment>
<dbReference type="PIRSF" id="PIRSF005096">
    <property type="entry name" value="GALM"/>
    <property type="match status" value="1"/>
</dbReference>
<dbReference type="GO" id="GO:0006006">
    <property type="term" value="P:glucose metabolic process"/>
    <property type="evidence" value="ECO:0007669"/>
    <property type="project" value="TreeGrafter"/>
</dbReference>
<evidence type="ECO:0000256" key="12">
    <source>
        <dbReference type="PIRSR" id="PIRSR005096-1"/>
    </source>
</evidence>
<evidence type="ECO:0000256" key="6">
    <source>
        <dbReference type="ARBA" id="ARBA00013185"/>
    </source>
</evidence>
<comment type="cofactor">
    <cofactor evidence="2">
        <name>Ca(2+)</name>
        <dbReference type="ChEBI" id="CHEBI:29108"/>
    </cofactor>
</comment>
<dbReference type="InterPro" id="IPR018052">
    <property type="entry name" value="Ald1_epimerase_CS"/>
</dbReference>
<feature type="active site" description="Proton acceptor" evidence="12">
    <location>
        <position position="336"/>
    </location>
</feature>
<dbReference type="SUPFAM" id="SSF74650">
    <property type="entry name" value="Galactose mutarotase-like"/>
    <property type="match status" value="1"/>
</dbReference>
<sequence length="371" mass="40940">MKKLLVCTAVLLLCSIAFLQASQKVNKEVLGEHNGNEVCLYTLLNKAGNVLKLTNYGARIVRIEVPDKNGNKDNVTTGSEKLESLLRGDAFGGASIGRFANRISNAKFTLDGVEYKLTPNNSPNTLHGGRNGWFSKEWSSEVVTGSKQPAVRFSYVSPDMEEGFPGTVNISVTYTWTDKNEIIIDYAASTDKKTVINVTNHAYFNLHGVGKGYIFDHILTMNASKYTPSTPARIPTGEIRPVKDTPFDFTTPHPIGYKIGETFNNGVFQGYDDNYVLNSKAKVCATVYDPQSGRVMEVITDQPGLQFYSGMGGMQWKKAIDNGEKPTSTRSAFALETQHFPDSPNQPGFPTTVLNPGEKFKSRTIYRFSVK</sequence>
<comment type="caution">
    <text evidence="16">The sequence shown here is derived from an EMBL/GenBank/DDBJ whole genome shotgun (WGS) entry which is preliminary data.</text>
</comment>
<reference evidence="17" key="2">
    <citation type="journal article" date="2017" name="Genome Announc.">
        <title>Draft genome sequence of Paludibacter jiangxiensis NM7(T), a propionate-producing fermentative bacterium.</title>
        <authorList>
            <person name="Qiu Y.-L."/>
            <person name="Tourlousse D.M."/>
            <person name="Matsuura N."/>
            <person name="Ohashi A."/>
            <person name="Sekiguchi Y."/>
        </authorList>
    </citation>
    <scope>NUCLEOTIDE SEQUENCE [LARGE SCALE GENOMIC DNA]</scope>
    <source>
        <strain evidence="17">NM7</strain>
    </source>
</reference>
<evidence type="ECO:0000256" key="2">
    <source>
        <dbReference type="ARBA" id="ARBA00001913"/>
    </source>
</evidence>
<feature type="binding site" evidence="14">
    <location>
        <begin position="201"/>
        <end position="203"/>
    </location>
    <ligand>
        <name>beta-D-galactose</name>
        <dbReference type="ChEBI" id="CHEBI:27667"/>
    </ligand>
</feature>
<dbReference type="UniPathway" id="UPA00242"/>
<comment type="catalytic activity">
    <reaction evidence="1 11">
        <text>alpha-D-glucose = beta-D-glucose</text>
        <dbReference type="Rhea" id="RHEA:10264"/>
        <dbReference type="ChEBI" id="CHEBI:15903"/>
        <dbReference type="ChEBI" id="CHEBI:17925"/>
        <dbReference type="EC" id="5.1.3.3"/>
    </reaction>
</comment>
<evidence type="ECO:0000256" key="7">
    <source>
        <dbReference type="ARBA" id="ARBA00014165"/>
    </source>
</evidence>
<evidence type="ECO:0000256" key="14">
    <source>
        <dbReference type="PIRSR" id="PIRSR005096-3"/>
    </source>
</evidence>
<dbReference type="AlphaFoldDB" id="A0A161M6E4"/>
<reference evidence="17" key="1">
    <citation type="submission" date="2016-04" db="EMBL/GenBank/DDBJ databases">
        <title>Draft genome sequence of Paludibacter jiangxiensis strain NM7.</title>
        <authorList>
            <person name="Qiu Y."/>
            <person name="Matsuura N."/>
            <person name="Ohashi A."/>
            <person name="Tourlousse M.D."/>
            <person name="Sekiguchi Y."/>
        </authorList>
    </citation>
    <scope>NUCLEOTIDE SEQUENCE [LARGE SCALE GENOMIC DNA]</scope>
    <source>
        <strain evidence="17">NM7</strain>
    </source>
</reference>
<dbReference type="Gene3D" id="2.70.98.10">
    <property type="match status" value="1"/>
</dbReference>
<organism evidence="16 17">
    <name type="scientific">Paludibacter jiangxiensis</name>
    <dbReference type="NCBI Taxonomy" id="681398"/>
    <lineage>
        <taxon>Bacteria</taxon>
        <taxon>Pseudomonadati</taxon>
        <taxon>Bacteroidota</taxon>
        <taxon>Bacteroidia</taxon>
        <taxon>Bacteroidales</taxon>
        <taxon>Paludibacteraceae</taxon>
        <taxon>Paludibacter</taxon>
    </lineage>
</organism>
<evidence type="ECO:0000256" key="8">
    <source>
        <dbReference type="ARBA" id="ARBA00022837"/>
    </source>
</evidence>
<dbReference type="Proteomes" id="UP000076586">
    <property type="component" value="Unassembled WGS sequence"/>
</dbReference>
<keyword evidence="10 11" id="KW-0119">Carbohydrate metabolism</keyword>
<comment type="subunit">
    <text evidence="5">Monomer.</text>
</comment>
<name>A0A161M6E4_9BACT</name>
<evidence type="ECO:0000256" key="1">
    <source>
        <dbReference type="ARBA" id="ARBA00001614"/>
    </source>
</evidence>
<gene>
    <name evidence="16" type="ORF">PJIAN_4773</name>
</gene>
<comment type="pathway">
    <text evidence="3 11">Carbohydrate metabolism; hexose metabolism.</text>
</comment>
<dbReference type="PROSITE" id="PS00545">
    <property type="entry name" value="ALDOSE_1_EPIMERASE"/>
    <property type="match status" value="1"/>
</dbReference>
<keyword evidence="9 11" id="KW-0413">Isomerase</keyword>
<evidence type="ECO:0000256" key="9">
    <source>
        <dbReference type="ARBA" id="ARBA00023235"/>
    </source>
</evidence>
<feature type="chain" id="PRO_5007824190" description="Aldose 1-epimerase" evidence="15">
    <location>
        <begin position="20"/>
        <end position="371"/>
    </location>
</feature>
<dbReference type="InterPro" id="IPR015443">
    <property type="entry name" value="Aldose_1-epimerase"/>
</dbReference>
<dbReference type="GO" id="GO:0004034">
    <property type="term" value="F:aldose 1-epimerase activity"/>
    <property type="evidence" value="ECO:0007669"/>
    <property type="project" value="UniProtKB-EC"/>
</dbReference>
<protein>
    <recommendedName>
        <fullName evidence="7 11">Aldose 1-epimerase</fullName>
        <ecNumber evidence="6 11">5.1.3.3</ecNumber>
    </recommendedName>
</protein>
<evidence type="ECO:0000256" key="11">
    <source>
        <dbReference type="PIRNR" id="PIRNR005096"/>
    </source>
</evidence>
<dbReference type="GO" id="GO:0005737">
    <property type="term" value="C:cytoplasm"/>
    <property type="evidence" value="ECO:0007669"/>
    <property type="project" value="TreeGrafter"/>
</dbReference>
<dbReference type="GO" id="GO:0030246">
    <property type="term" value="F:carbohydrate binding"/>
    <property type="evidence" value="ECO:0007669"/>
    <property type="project" value="InterPro"/>
</dbReference>
<feature type="binding site" evidence="13">
    <location>
        <position position="272"/>
    </location>
    <ligand>
        <name>beta-D-galactose</name>
        <dbReference type="ChEBI" id="CHEBI:27667"/>
    </ligand>
</feature>
<dbReference type="OrthoDB" id="9779408at2"/>
<dbReference type="EC" id="5.1.3.3" evidence="6 11"/>
<dbReference type="InterPro" id="IPR008183">
    <property type="entry name" value="Aldose_1/G6P_1-epimerase"/>
</dbReference>
<keyword evidence="8" id="KW-0106">Calcium</keyword>
<dbReference type="RefSeq" id="WP_068706124.1">
    <property type="nucleotide sequence ID" value="NZ_BDCR01000004.1"/>
</dbReference>
<dbReference type="CDD" id="cd09019">
    <property type="entry name" value="galactose_mutarotase_like"/>
    <property type="match status" value="1"/>
</dbReference>
<accession>A0A161M6E4</accession>
<feature type="binding site" evidence="14">
    <location>
        <begin position="101"/>
        <end position="102"/>
    </location>
    <ligand>
        <name>beta-D-galactose</name>
        <dbReference type="ChEBI" id="CHEBI:27667"/>
    </ligand>
</feature>
<evidence type="ECO:0000256" key="15">
    <source>
        <dbReference type="SAM" id="SignalP"/>
    </source>
</evidence>
<dbReference type="InterPro" id="IPR014718">
    <property type="entry name" value="GH-type_carb-bd"/>
</dbReference>
<dbReference type="InterPro" id="IPR047215">
    <property type="entry name" value="Galactose_mutarotase-like"/>
</dbReference>
<keyword evidence="17" id="KW-1185">Reference proteome</keyword>
<dbReference type="InterPro" id="IPR011013">
    <property type="entry name" value="Gal_mutarotase_sf_dom"/>
</dbReference>
<evidence type="ECO:0000256" key="5">
    <source>
        <dbReference type="ARBA" id="ARBA00011245"/>
    </source>
</evidence>
<dbReference type="STRING" id="681398.PJIAN_4773"/>
<dbReference type="PANTHER" id="PTHR10091">
    <property type="entry name" value="ALDOSE-1-EPIMERASE"/>
    <property type="match status" value="1"/>
</dbReference>
<dbReference type="NCBIfam" id="NF008277">
    <property type="entry name" value="PRK11055.1"/>
    <property type="match status" value="1"/>
</dbReference>
<keyword evidence="15" id="KW-0732">Signal</keyword>